<dbReference type="Gene3D" id="1.25.40.10">
    <property type="entry name" value="Tetratricopeptide repeat domain"/>
    <property type="match status" value="2"/>
</dbReference>
<dbReference type="SUPFAM" id="SSF53955">
    <property type="entry name" value="Lysozyme-like"/>
    <property type="match status" value="1"/>
</dbReference>
<dbReference type="InterPro" id="IPR000189">
    <property type="entry name" value="Transglyc_AS"/>
</dbReference>
<gene>
    <name evidence="3" type="ORF">CMC5_020220</name>
</gene>
<dbReference type="PANTHER" id="PTHR37423">
    <property type="entry name" value="SOLUBLE LYTIC MUREIN TRANSGLYCOSYLASE-RELATED"/>
    <property type="match status" value="1"/>
</dbReference>
<dbReference type="InterPro" id="IPR019734">
    <property type="entry name" value="TPR_rpt"/>
</dbReference>
<dbReference type="CDD" id="cd13401">
    <property type="entry name" value="Slt70-like"/>
    <property type="match status" value="1"/>
</dbReference>
<dbReference type="STRING" id="52.CMC5_020220"/>
<reference evidence="3 4" key="1">
    <citation type="submission" date="2015-07" db="EMBL/GenBank/DDBJ databases">
        <title>Genome analysis of myxobacterium Chondromyces crocatus Cm c5 reveals a high potential for natural compound synthesis and the genetic basis for the loss of fruiting body formation.</title>
        <authorList>
            <person name="Zaburannyi N."/>
            <person name="Bunk B."/>
            <person name="Maier J."/>
            <person name="Overmann J."/>
            <person name="Mueller R."/>
        </authorList>
    </citation>
    <scope>NUCLEOTIDE SEQUENCE [LARGE SCALE GENOMIC DNA]</scope>
    <source>
        <strain evidence="3 4">Cm c5</strain>
    </source>
</reference>
<feature type="domain" description="Transglycosylase SLT" evidence="2">
    <location>
        <begin position="694"/>
        <end position="807"/>
    </location>
</feature>
<proteinExistence type="inferred from homology"/>
<name>A0A0K1EAJ3_CHOCO</name>
<evidence type="ECO:0000313" key="3">
    <source>
        <dbReference type="EMBL" id="AKT37879.1"/>
    </source>
</evidence>
<keyword evidence="4" id="KW-1185">Reference proteome</keyword>
<dbReference type="SUPFAM" id="SSF48452">
    <property type="entry name" value="TPR-like"/>
    <property type="match status" value="1"/>
</dbReference>
<dbReference type="InterPro" id="IPR023346">
    <property type="entry name" value="Lysozyme-like_dom_sf"/>
</dbReference>
<dbReference type="GO" id="GO:0008933">
    <property type="term" value="F:peptidoglycan lytic transglycosylase activity"/>
    <property type="evidence" value="ECO:0007669"/>
    <property type="project" value="InterPro"/>
</dbReference>
<dbReference type="InterPro" id="IPR008258">
    <property type="entry name" value="Transglycosylase_SLT_dom_1"/>
</dbReference>
<dbReference type="GO" id="GO:0000270">
    <property type="term" value="P:peptidoglycan metabolic process"/>
    <property type="evidence" value="ECO:0007669"/>
    <property type="project" value="InterPro"/>
</dbReference>
<dbReference type="PANTHER" id="PTHR37423:SF2">
    <property type="entry name" value="MEMBRANE-BOUND LYTIC MUREIN TRANSGLYCOSYLASE C"/>
    <property type="match status" value="1"/>
</dbReference>
<evidence type="ECO:0000259" key="2">
    <source>
        <dbReference type="Pfam" id="PF01464"/>
    </source>
</evidence>
<dbReference type="Pfam" id="PF13174">
    <property type="entry name" value="TPR_6"/>
    <property type="match status" value="2"/>
</dbReference>
<dbReference type="PROSITE" id="PS00922">
    <property type="entry name" value="TRANSGLYCOSYLASE"/>
    <property type="match status" value="1"/>
</dbReference>
<dbReference type="KEGG" id="ccro:CMC5_020220"/>
<accession>A0A0K1EAJ3</accession>
<dbReference type="GO" id="GO:0016020">
    <property type="term" value="C:membrane"/>
    <property type="evidence" value="ECO:0007669"/>
    <property type="project" value="InterPro"/>
</dbReference>
<sequence length="863" mass="91950">MSGMNPLGPAFFRQKLELLRIQGILRRMIRLNVRSRTAVMALVATVGIGCAHTHVGPSANAPSAKATELAAGAPMTPAPPPNPIVPGTAGEAPGFDPSQISQVLADPRLSAVQAAVERGAYVEAAKELTAKVTAVPLPPAEELTTWLFQLGRLRALAGDPLGAAKAYQASADAALQGTLAGYARYQAATLLGRAGEAEAALGQAALVPPGLAIERDLETTVAAALAQKGDIEKAATTWRSHLARSPRPPGWIQTTLRFARALLAHPSEAHAEEAARLARRVLDEAPGGAGAGEAKEIETQALSSLPFPKRRPLETPGLDALATRAKALAGARRGKEALATADALLKALSAPGSALASGPSEVACAGTDARAQALELLKRKAEASEAYGVAIERCAGQPGAPELLYRAGRAAMRGGNQQEALRRFALLEQDHPRHRLADDARYHGARTAKESGDEAKFAQMILTMADAYPEGDMVADGLFELALMHMERAEWAPAMIPLRKALERFPRERAYHAAGRLPYYLARTRNELGDRAGAVALYTQVIREYPLTFYMALAHARLSELDANAANEALTEALARDERDVGPSLVPRSTAFAEPAFARAVALSQQGELKLARGELDMLGLSARTAAPELLWASAYLLAASGGSVEAHGILRSAMNGPRPGRVEIGEWLDHYPTGAWRSAWELAFPRPFASAVTTEAQRFGIPEALAHAIMREESAFDPRAASSASAYGLMQLIVPTAKSMAKSLGLPYDAEALKRPEVNIALGCKYLSVLRNQFSDNPLLAIPGYNAGGGAPKRWIAERPDQSFDLWVERIPYEETRLYTKRVITSMAAYEHLYARDQAGEALRIPLPASPTARSAVASAMP</sequence>
<evidence type="ECO:0000313" key="4">
    <source>
        <dbReference type="Proteomes" id="UP000067626"/>
    </source>
</evidence>
<dbReference type="InterPro" id="IPR011990">
    <property type="entry name" value="TPR-like_helical_dom_sf"/>
</dbReference>
<dbReference type="EMBL" id="CP012159">
    <property type="protein sequence ID" value="AKT37879.1"/>
    <property type="molecule type" value="Genomic_DNA"/>
</dbReference>
<organism evidence="3 4">
    <name type="scientific">Chondromyces crocatus</name>
    <dbReference type="NCBI Taxonomy" id="52"/>
    <lineage>
        <taxon>Bacteria</taxon>
        <taxon>Pseudomonadati</taxon>
        <taxon>Myxococcota</taxon>
        <taxon>Polyangia</taxon>
        <taxon>Polyangiales</taxon>
        <taxon>Polyangiaceae</taxon>
        <taxon>Chondromyces</taxon>
    </lineage>
</organism>
<dbReference type="AlphaFoldDB" id="A0A0K1EAJ3"/>
<evidence type="ECO:0000256" key="1">
    <source>
        <dbReference type="ARBA" id="ARBA00007734"/>
    </source>
</evidence>
<protein>
    <recommendedName>
        <fullName evidence="2">Transglycosylase SLT domain-containing protein</fullName>
    </recommendedName>
</protein>
<dbReference type="Gene3D" id="1.10.530.10">
    <property type="match status" value="1"/>
</dbReference>
<dbReference type="Pfam" id="PF01464">
    <property type="entry name" value="SLT"/>
    <property type="match status" value="1"/>
</dbReference>
<comment type="similarity">
    <text evidence="1">Belongs to the transglycosylase Slt family.</text>
</comment>
<dbReference type="Proteomes" id="UP000067626">
    <property type="component" value="Chromosome"/>
</dbReference>